<gene>
    <name evidence="15" type="ORF">HJG63_021288</name>
</gene>
<evidence type="ECO:0000256" key="8">
    <source>
        <dbReference type="ARBA" id="ARBA00023015"/>
    </source>
</evidence>
<dbReference type="PANTHER" id="PTHR23234">
    <property type="entry name" value="ZNF44 PROTEIN"/>
    <property type="match status" value="1"/>
</dbReference>
<dbReference type="GO" id="GO:0008270">
    <property type="term" value="F:zinc ion binding"/>
    <property type="evidence" value="ECO:0007669"/>
    <property type="project" value="UniProtKB-KW"/>
</dbReference>
<evidence type="ECO:0000256" key="3">
    <source>
        <dbReference type="ARBA" id="ARBA00006991"/>
    </source>
</evidence>
<dbReference type="SUPFAM" id="SSF109640">
    <property type="entry name" value="KRAB domain (Kruppel-associated box)"/>
    <property type="match status" value="1"/>
</dbReference>
<dbReference type="FunFam" id="3.30.160.60:FF:000446">
    <property type="entry name" value="Zinc finger protein"/>
    <property type="match status" value="1"/>
</dbReference>
<evidence type="ECO:0000256" key="5">
    <source>
        <dbReference type="ARBA" id="ARBA00022737"/>
    </source>
</evidence>
<dbReference type="Pfam" id="PF01352">
    <property type="entry name" value="KRAB"/>
    <property type="match status" value="1"/>
</dbReference>
<dbReference type="InterPro" id="IPR036051">
    <property type="entry name" value="KRAB_dom_sf"/>
</dbReference>
<keyword evidence="10" id="KW-0804">Transcription</keyword>
<evidence type="ECO:0000259" key="14">
    <source>
        <dbReference type="PROSITE" id="PS50805"/>
    </source>
</evidence>
<keyword evidence="11" id="KW-0539">Nucleus</keyword>
<evidence type="ECO:0000256" key="4">
    <source>
        <dbReference type="ARBA" id="ARBA00022723"/>
    </source>
</evidence>
<reference evidence="15 16" key="1">
    <citation type="journal article" date="2020" name="Nature">
        <title>Six reference-quality genomes reveal evolution of bat adaptations.</title>
        <authorList>
            <person name="Jebb D."/>
            <person name="Huang Z."/>
            <person name="Pippel M."/>
            <person name="Hughes G.M."/>
            <person name="Lavrichenko K."/>
            <person name="Devanna P."/>
            <person name="Winkler S."/>
            <person name="Jermiin L.S."/>
            <person name="Skirmuntt E.C."/>
            <person name="Katzourakis A."/>
            <person name="Burkitt-Gray L."/>
            <person name="Ray D.A."/>
            <person name="Sullivan K.A.M."/>
            <person name="Roscito J.G."/>
            <person name="Kirilenko B.M."/>
            <person name="Davalos L.M."/>
            <person name="Corthals A.P."/>
            <person name="Power M.L."/>
            <person name="Jones G."/>
            <person name="Ransome R.D."/>
            <person name="Dechmann D.K.N."/>
            <person name="Locatelli A.G."/>
            <person name="Puechmaille S.J."/>
            <person name="Fedrigo O."/>
            <person name="Jarvis E.D."/>
            <person name="Hiller M."/>
            <person name="Vernes S.C."/>
            <person name="Myers E.W."/>
            <person name="Teeling E.C."/>
        </authorList>
    </citation>
    <scope>NUCLEOTIDE SEQUENCE [LARGE SCALE GENOMIC DNA]</scope>
    <source>
        <strain evidence="15">MRouAeg1</strain>
        <tissue evidence="15">Muscle</tissue>
    </source>
</reference>
<dbReference type="SMART" id="SM00355">
    <property type="entry name" value="ZnF_C2H2"/>
    <property type="match status" value="2"/>
</dbReference>
<feature type="domain" description="C2H2-type" evidence="13">
    <location>
        <begin position="103"/>
        <end position="130"/>
    </location>
</feature>
<dbReference type="InterPro" id="IPR036236">
    <property type="entry name" value="Znf_C2H2_sf"/>
</dbReference>
<dbReference type="PROSITE" id="PS50157">
    <property type="entry name" value="ZINC_FINGER_C2H2_2"/>
    <property type="match status" value="2"/>
</dbReference>
<evidence type="ECO:0000313" key="16">
    <source>
        <dbReference type="Proteomes" id="UP000593571"/>
    </source>
</evidence>
<keyword evidence="4" id="KW-0479">Metal-binding</keyword>
<comment type="similarity">
    <text evidence="3">Belongs to the krueppel C2H2-type zinc-finger protein family.</text>
</comment>
<dbReference type="GO" id="GO:0005634">
    <property type="term" value="C:nucleus"/>
    <property type="evidence" value="ECO:0007669"/>
    <property type="project" value="UniProtKB-SubCell"/>
</dbReference>
<dbReference type="Gene3D" id="6.10.140.140">
    <property type="match status" value="1"/>
</dbReference>
<evidence type="ECO:0000259" key="13">
    <source>
        <dbReference type="PROSITE" id="PS50157"/>
    </source>
</evidence>
<dbReference type="Proteomes" id="UP000593571">
    <property type="component" value="Unassembled WGS sequence"/>
</dbReference>
<dbReference type="PROSITE" id="PS00028">
    <property type="entry name" value="ZINC_FINGER_C2H2_1"/>
    <property type="match status" value="2"/>
</dbReference>
<comment type="function">
    <text evidence="1">May be involved in transcriptional regulation.</text>
</comment>
<dbReference type="InterPro" id="IPR050758">
    <property type="entry name" value="Znf_C2H2-type"/>
</dbReference>
<feature type="domain" description="C2H2-type" evidence="13">
    <location>
        <begin position="169"/>
        <end position="196"/>
    </location>
</feature>
<evidence type="ECO:0000256" key="6">
    <source>
        <dbReference type="ARBA" id="ARBA00022771"/>
    </source>
</evidence>
<keyword evidence="8" id="KW-0805">Transcription regulation</keyword>
<evidence type="ECO:0000256" key="9">
    <source>
        <dbReference type="ARBA" id="ARBA00023125"/>
    </source>
</evidence>
<dbReference type="AlphaFoldDB" id="A0A7J8BWA8"/>
<evidence type="ECO:0000256" key="7">
    <source>
        <dbReference type="ARBA" id="ARBA00022833"/>
    </source>
</evidence>
<dbReference type="SMART" id="SM00349">
    <property type="entry name" value="KRAB"/>
    <property type="match status" value="1"/>
</dbReference>
<name>A0A7J8BWA8_ROUAE</name>
<organism evidence="15 16">
    <name type="scientific">Rousettus aegyptiacus</name>
    <name type="common">Egyptian fruit bat</name>
    <name type="synonym">Pteropus aegyptiacus</name>
    <dbReference type="NCBI Taxonomy" id="9407"/>
    <lineage>
        <taxon>Eukaryota</taxon>
        <taxon>Metazoa</taxon>
        <taxon>Chordata</taxon>
        <taxon>Craniata</taxon>
        <taxon>Vertebrata</taxon>
        <taxon>Euteleostomi</taxon>
        <taxon>Mammalia</taxon>
        <taxon>Eutheria</taxon>
        <taxon>Laurasiatheria</taxon>
        <taxon>Chiroptera</taxon>
        <taxon>Yinpterochiroptera</taxon>
        <taxon>Pteropodoidea</taxon>
        <taxon>Pteropodidae</taxon>
        <taxon>Rousettinae</taxon>
        <taxon>Rousettus</taxon>
    </lineage>
</organism>
<proteinExistence type="inferred from homology"/>
<comment type="caution">
    <text evidence="15">The sequence shown here is derived from an EMBL/GenBank/DDBJ whole genome shotgun (WGS) entry which is preliminary data.</text>
</comment>
<dbReference type="Pfam" id="PF00096">
    <property type="entry name" value="zf-C2H2"/>
    <property type="match status" value="1"/>
</dbReference>
<dbReference type="CDD" id="cd07765">
    <property type="entry name" value="KRAB_A-box"/>
    <property type="match status" value="1"/>
</dbReference>
<evidence type="ECO:0000256" key="10">
    <source>
        <dbReference type="ARBA" id="ARBA00023163"/>
    </source>
</evidence>
<protein>
    <submittedName>
        <fullName evidence="15">Zinc finger protein 791</fullName>
    </submittedName>
</protein>
<evidence type="ECO:0000256" key="11">
    <source>
        <dbReference type="ARBA" id="ARBA00023242"/>
    </source>
</evidence>
<sequence length="225" mass="26580">MDSVAIEDVAVNFTPEEWALLDPSQKKLYRDVMRETFRNLASVGKKWEDHDIEDSYKKQRRKLRNHGVERFCEQSKEGSQCGENFSLSPNMNLNKKTTGVKPHECSICEKVFMHHSFLNLHYRFHTEHKPYEYQKYGAKPYEFKECGKAFSSLQFFDKQKRNNNGEKNYKCKECGKTFCARTSLQTHKRIHTGEKPYKFLVENMKELTLERNPTNVRNVGRPLVI</sequence>
<dbReference type="EMBL" id="JACASE010000016">
    <property type="protein sequence ID" value="KAF6402962.1"/>
    <property type="molecule type" value="Genomic_DNA"/>
</dbReference>
<keyword evidence="16" id="KW-1185">Reference proteome</keyword>
<keyword evidence="9" id="KW-0238">DNA-binding</keyword>
<dbReference type="InterPro" id="IPR001909">
    <property type="entry name" value="KRAB"/>
</dbReference>
<evidence type="ECO:0000256" key="1">
    <source>
        <dbReference type="ARBA" id="ARBA00003767"/>
    </source>
</evidence>
<dbReference type="SUPFAM" id="SSF57667">
    <property type="entry name" value="beta-beta-alpha zinc fingers"/>
    <property type="match status" value="2"/>
</dbReference>
<dbReference type="InterPro" id="IPR013087">
    <property type="entry name" value="Znf_C2H2_type"/>
</dbReference>
<evidence type="ECO:0000256" key="2">
    <source>
        <dbReference type="ARBA" id="ARBA00004123"/>
    </source>
</evidence>
<dbReference type="GO" id="GO:0006355">
    <property type="term" value="P:regulation of DNA-templated transcription"/>
    <property type="evidence" value="ECO:0007669"/>
    <property type="project" value="InterPro"/>
</dbReference>
<evidence type="ECO:0000313" key="15">
    <source>
        <dbReference type="EMBL" id="KAF6402962.1"/>
    </source>
</evidence>
<dbReference type="Gene3D" id="3.30.160.60">
    <property type="entry name" value="Classic Zinc Finger"/>
    <property type="match status" value="2"/>
</dbReference>
<evidence type="ECO:0000256" key="12">
    <source>
        <dbReference type="PROSITE-ProRule" id="PRU00042"/>
    </source>
</evidence>
<keyword evidence="5" id="KW-0677">Repeat</keyword>
<feature type="domain" description="KRAB" evidence="14">
    <location>
        <begin position="4"/>
        <end position="83"/>
    </location>
</feature>
<dbReference type="GO" id="GO:0003677">
    <property type="term" value="F:DNA binding"/>
    <property type="evidence" value="ECO:0007669"/>
    <property type="project" value="UniProtKB-KW"/>
</dbReference>
<dbReference type="PROSITE" id="PS50805">
    <property type="entry name" value="KRAB"/>
    <property type="match status" value="1"/>
</dbReference>
<comment type="subcellular location">
    <subcellularLocation>
        <location evidence="2">Nucleus</location>
    </subcellularLocation>
</comment>
<keyword evidence="6 12" id="KW-0863">Zinc-finger</keyword>
<keyword evidence="7" id="KW-0862">Zinc</keyword>
<dbReference type="FunFam" id="3.30.160.60:FF:000028">
    <property type="entry name" value="zinc finger protein 90 homolog"/>
    <property type="match status" value="1"/>
</dbReference>
<accession>A0A7J8BWA8</accession>
<dbReference type="PANTHER" id="PTHR23234:SF10">
    <property type="entry name" value="RIKEN CDNA 6720489N17 GENE-RELATED"/>
    <property type="match status" value="1"/>
</dbReference>